<feature type="transmembrane region" description="Helical" evidence="4">
    <location>
        <begin position="67"/>
        <end position="87"/>
    </location>
</feature>
<gene>
    <name evidence="6" type="ORF">UPYG_G00035240</name>
</gene>
<dbReference type="EMBL" id="JAGEUA010000001">
    <property type="protein sequence ID" value="KAL1023001.1"/>
    <property type="molecule type" value="Genomic_DNA"/>
</dbReference>
<proteinExistence type="predicted"/>
<feature type="transmembrane region" description="Helical" evidence="4">
    <location>
        <begin position="175"/>
        <end position="194"/>
    </location>
</feature>
<dbReference type="PANTHER" id="PTHR24092:SF198">
    <property type="entry name" value="PHOSPHOLIPID-TRANSPORTING ATPASE"/>
    <property type="match status" value="1"/>
</dbReference>
<dbReference type="GO" id="GO:0016020">
    <property type="term" value="C:membrane"/>
    <property type="evidence" value="ECO:0007669"/>
    <property type="project" value="UniProtKB-SubCell"/>
</dbReference>
<feature type="transmembrane region" description="Helical" evidence="4">
    <location>
        <begin position="146"/>
        <end position="168"/>
    </location>
</feature>
<dbReference type="InterPro" id="IPR023298">
    <property type="entry name" value="ATPase_P-typ_TM_dom_sf"/>
</dbReference>
<dbReference type="PANTHER" id="PTHR24092">
    <property type="entry name" value="PROBABLE PHOSPHOLIPID-TRANSPORTING ATPASE"/>
    <property type="match status" value="1"/>
</dbReference>
<dbReference type="SUPFAM" id="SSF81665">
    <property type="entry name" value="Calcium ATPase, transmembrane domain M"/>
    <property type="match status" value="1"/>
</dbReference>
<comment type="subcellular location">
    <subcellularLocation>
        <location evidence="1">Membrane</location>
        <topology evidence="1">Multi-pass membrane protein</topology>
    </subcellularLocation>
</comment>
<keyword evidence="4" id="KW-0472">Membrane</keyword>
<evidence type="ECO:0000256" key="1">
    <source>
        <dbReference type="ARBA" id="ARBA00004141"/>
    </source>
</evidence>
<dbReference type="InterPro" id="IPR032630">
    <property type="entry name" value="P_typ_ATPase_c"/>
</dbReference>
<reference evidence="6 7" key="1">
    <citation type="submission" date="2024-06" db="EMBL/GenBank/DDBJ databases">
        <authorList>
            <person name="Pan Q."/>
            <person name="Wen M."/>
            <person name="Jouanno E."/>
            <person name="Zahm M."/>
            <person name="Klopp C."/>
            <person name="Cabau C."/>
            <person name="Louis A."/>
            <person name="Berthelot C."/>
            <person name="Parey E."/>
            <person name="Roest Crollius H."/>
            <person name="Montfort J."/>
            <person name="Robinson-Rechavi M."/>
            <person name="Bouchez O."/>
            <person name="Lampietro C."/>
            <person name="Lopez Roques C."/>
            <person name="Donnadieu C."/>
            <person name="Postlethwait J."/>
            <person name="Bobe J."/>
            <person name="Verreycken H."/>
            <person name="Guiguen Y."/>
        </authorList>
    </citation>
    <scope>NUCLEOTIDE SEQUENCE [LARGE SCALE GENOMIC DNA]</scope>
    <source>
        <strain evidence="6">Up_M1</strain>
        <tissue evidence="6">Testis</tissue>
    </source>
</reference>
<dbReference type="AlphaFoldDB" id="A0ABD0Y7F8"/>
<evidence type="ECO:0000259" key="5">
    <source>
        <dbReference type="Pfam" id="PF16212"/>
    </source>
</evidence>
<evidence type="ECO:0000256" key="4">
    <source>
        <dbReference type="SAM" id="Phobius"/>
    </source>
</evidence>
<evidence type="ECO:0000256" key="3">
    <source>
        <dbReference type="ARBA" id="ARBA00022842"/>
    </source>
</evidence>
<feature type="transmembrane region" description="Helical" evidence="4">
    <location>
        <begin position="221"/>
        <end position="247"/>
    </location>
</feature>
<name>A0ABD0Y7F8_UMBPY</name>
<evidence type="ECO:0000256" key="2">
    <source>
        <dbReference type="ARBA" id="ARBA00022723"/>
    </source>
</evidence>
<evidence type="ECO:0000313" key="6">
    <source>
        <dbReference type="EMBL" id="KAL1023001.1"/>
    </source>
</evidence>
<dbReference type="Proteomes" id="UP001557470">
    <property type="component" value="Unassembled WGS sequence"/>
</dbReference>
<accession>A0ABD0Y7F8</accession>
<evidence type="ECO:0000313" key="7">
    <source>
        <dbReference type="Proteomes" id="UP001557470"/>
    </source>
</evidence>
<feature type="transmembrane region" description="Helical" evidence="4">
    <location>
        <begin position="114"/>
        <end position="134"/>
    </location>
</feature>
<keyword evidence="3" id="KW-0460">Magnesium</keyword>
<comment type="caution">
    <text evidence="6">The sequence shown here is derived from an EMBL/GenBank/DDBJ whole genome shotgun (WGS) entry which is preliminary data.</text>
</comment>
<keyword evidence="2" id="KW-0479">Metal-binding</keyword>
<feature type="transmembrane region" description="Helical" evidence="4">
    <location>
        <begin position="34"/>
        <end position="55"/>
    </location>
</feature>
<dbReference type="GO" id="GO:0046872">
    <property type="term" value="F:metal ion binding"/>
    <property type="evidence" value="ECO:0007669"/>
    <property type="project" value="UniProtKB-KW"/>
</dbReference>
<feature type="non-terminal residue" evidence="6">
    <location>
        <position position="1"/>
    </location>
</feature>
<sequence>QAVLNADYTLTQFRFLQRLLLVHGRWSYRRIAFFLRYFLYKTCSFALVHIWFGFFNGFSAQSLYENWFIVLYTVFYTATPVECLAIFEQDVSAQGSLSCPELYKVGQRQELFNPWLLTATLLYAIYTSLVLFFMPLGVFHNSALDYQTMAVTINMATVFSVTIELVLLTRHWTKWNVVAVCVSLSMFFLCTLITQSRKLFEMSPVDYYFPGVAQNAFCSPVVWLTALLTTWTTVLPSFTVHALNIILTNPDKRKVHNTNDRPVELQRSGFRRGASQRRSSYAVSQGRGIGRLITSEGSLRSTVPPVDRGGTTSDTATLGMLNLRQRLESDG</sequence>
<feature type="domain" description="P-type ATPase C-terminal" evidence="5">
    <location>
        <begin position="4"/>
        <end position="245"/>
    </location>
</feature>
<dbReference type="Pfam" id="PF16212">
    <property type="entry name" value="PhoLip_ATPase_C"/>
    <property type="match status" value="1"/>
</dbReference>
<keyword evidence="4" id="KW-0812">Transmembrane</keyword>
<organism evidence="6 7">
    <name type="scientific">Umbra pygmaea</name>
    <name type="common">Eastern mudminnow</name>
    <dbReference type="NCBI Taxonomy" id="75934"/>
    <lineage>
        <taxon>Eukaryota</taxon>
        <taxon>Metazoa</taxon>
        <taxon>Chordata</taxon>
        <taxon>Craniata</taxon>
        <taxon>Vertebrata</taxon>
        <taxon>Euteleostomi</taxon>
        <taxon>Actinopterygii</taxon>
        <taxon>Neopterygii</taxon>
        <taxon>Teleostei</taxon>
        <taxon>Protacanthopterygii</taxon>
        <taxon>Esociformes</taxon>
        <taxon>Umbridae</taxon>
        <taxon>Umbra</taxon>
    </lineage>
</organism>
<keyword evidence="4" id="KW-1133">Transmembrane helix</keyword>
<protein>
    <recommendedName>
        <fullName evidence="5">P-type ATPase C-terminal domain-containing protein</fullName>
    </recommendedName>
</protein>
<keyword evidence="7" id="KW-1185">Reference proteome</keyword>